<dbReference type="Proteomes" id="UP000159358">
    <property type="component" value="Segment"/>
</dbReference>
<keyword evidence="9" id="KW-0472">Membrane</keyword>
<evidence type="ECO:0000259" key="13">
    <source>
        <dbReference type="Pfam" id="PF05259"/>
    </source>
</evidence>
<organismHost>
    <name type="scientific">Chlorocebus aethiops</name>
    <name type="common">Green monkey</name>
    <name type="synonym">Cercopithecus aethiops</name>
    <dbReference type="NCBI Taxonomy" id="9534"/>
</organismHost>
<dbReference type="PROSITE" id="PS52024">
    <property type="entry name" value="GL_AHV"/>
    <property type="match status" value="1"/>
</dbReference>
<evidence type="ECO:0000256" key="5">
    <source>
        <dbReference type="ARBA" id="ARBA00022812"/>
    </source>
</evidence>
<keyword evidence="6" id="KW-0946">Virion</keyword>
<evidence type="ECO:0000256" key="12">
    <source>
        <dbReference type="ARBA" id="ARBA00023296"/>
    </source>
</evidence>
<keyword evidence="7" id="KW-1043">Host membrane</keyword>
<evidence type="ECO:0000256" key="1">
    <source>
        <dbReference type="ARBA" id="ARBA00022506"/>
    </source>
</evidence>
<evidence type="ECO:0000256" key="2">
    <source>
        <dbReference type="ARBA" id="ARBA00022511"/>
    </source>
</evidence>
<dbReference type="RefSeq" id="NP_077474.1">
    <property type="nucleotide sequence ID" value="NC_002686.2"/>
</dbReference>
<dbReference type="InterPro" id="IPR007923">
    <property type="entry name" value="Herpes_gL_N"/>
</dbReference>
<dbReference type="GO" id="GO:0046718">
    <property type="term" value="P:symbiont entry into host cell"/>
    <property type="evidence" value="ECO:0007669"/>
    <property type="project" value="UniProtKB-KW"/>
</dbReference>
<keyword evidence="2" id="KW-1032">Host cell membrane</keyword>
<evidence type="ECO:0000256" key="7">
    <source>
        <dbReference type="ARBA" id="ARBA00022870"/>
    </source>
</evidence>
<feature type="domain" description="Herpesvirus glycoprotein L N-terminal" evidence="13">
    <location>
        <begin position="28"/>
        <end position="127"/>
    </location>
</feature>
<organism evidence="14 15">
    <name type="scientific">Cercopithecine herpesvirus 9 (strain DHV)</name>
    <name type="common">CeHV-9</name>
    <name type="synonym">Simian varicella virus</name>
    <dbReference type="NCBI Taxonomy" id="36348"/>
    <lineage>
        <taxon>Viruses</taxon>
        <taxon>Duplodnaviria</taxon>
        <taxon>Heunggongvirae</taxon>
        <taxon>Peploviricota</taxon>
        <taxon>Herviviricetes</taxon>
        <taxon>Herpesvirales</taxon>
        <taxon>Orthoherpesviridae</taxon>
        <taxon>Alphaherpesvirinae</taxon>
        <taxon>Varicellovirus</taxon>
        <taxon>Varicellovirus cercopithecinealpha9</taxon>
    </lineage>
</organism>
<evidence type="ECO:0000313" key="15">
    <source>
        <dbReference type="Proteomes" id="UP000159358"/>
    </source>
</evidence>
<keyword evidence="11" id="KW-0325">Glycoprotein</keyword>
<evidence type="ECO:0000256" key="11">
    <source>
        <dbReference type="ARBA" id="ARBA00023180"/>
    </source>
</evidence>
<dbReference type="InterPro" id="IPR034708">
    <property type="entry name" value="HSV_GL_alphagamma"/>
</dbReference>
<dbReference type="Gene3D" id="3.30.390.170">
    <property type="match status" value="1"/>
</dbReference>
<reference evidence="14 15" key="1">
    <citation type="journal article" date="2001" name="Virology">
        <title>The DNA sequence of the simian varicella virus genome.</title>
        <authorList>
            <person name="Gray W.L."/>
            <person name="Starnes H.B."/>
            <person name="White M.W."/>
            <person name="Mahalingam R."/>
        </authorList>
    </citation>
    <scope>NUCLEOTIDE SEQUENCE [LARGE SCALE GENOMIC DNA]</scope>
</reference>
<dbReference type="GO" id="GO:0019064">
    <property type="term" value="P:fusion of virus membrane with host plasma membrane"/>
    <property type="evidence" value="ECO:0007669"/>
    <property type="project" value="UniProtKB-KW"/>
</dbReference>
<dbReference type="KEGG" id="vg:920504"/>
<keyword evidence="5" id="KW-1040">Host Golgi apparatus</keyword>
<keyword evidence="10" id="KW-1015">Disulfide bond</keyword>
<dbReference type="InterPro" id="IPR038311">
    <property type="entry name" value="Herpes_gL_N_sf"/>
</dbReference>
<evidence type="ECO:0000256" key="3">
    <source>
        <dbReference type="ARBA" id="ARBA00022521"/>
    </source>
</evidence>
<evidence type="ECO:0000256" key="4">
    <source>
        <dbReference type="ARBA" id="ARBA00022595"/>
    </source>
</evidence>
<evidence type="ECO:0000256" key="10">
    <source>
        <dbReference type="ARBA" id="ARBA00023157"/>
    </source>
</evidence>
<evidence type="ECO:0000313" key="14">
    <source>
        <dbReference type="EMBL" id="AAG27236.1"/>
    </source>
</evidence>
<dbReference type="GeneID" id="920504"/>
<name>A0A2D0TCL1_CHV9D</name>
<keyword evidence="1" id="KW-1168">Fusion of virus membrane with host membrane</keyword>
<dbReference type="Pfam" id="PF05259">
    <property type="entry name" value="Herpes_UL1"/>
    <property type="match status" value="1"/>
</dbReference>
<keyword evidence="4" id="KW-1162">Viral penetration into host cytoplasm</keyword>
<accession>A0A2D0TCL1</accession>
<protein>
    <submittedName>
        <fullName evidence="14">Glycoprotein L</fullName>
    </submittedName>
</protein>
<proteinExistence type="inferred from homology"/>
<dbReference type="GO" id="GO:0019031">
    <property type="term" value="C:viral envelope"/>
    <property type="evidence" value="ECO:0007669"/>
    <property type="project" value="UniProtKB-KW"/>
</dbReference>
<keyword evidence="15" id="KW-1185">Reference proteome</keyword>
<evidence type="ECO:0000256" key="9">
    <source>
        <dbReference type="ARBA" id="ARBA00023136"/>
    </source>
</evidence>
<dbReference type="HAMAP" id="MF_04034">
    <property type="entry name" value="HSV_GL_alphagamma"/>
    <property type="match status" value="1"/>
</dbReference>
<sequence length="175" mass="20172">MEGHRFVLQMVLFFWLYKTHGLYIENDDIFLGSKYISDVSSIITEPCISFQENLWKYSAPSVPNLKEDISGFVLKSSCPIPELIIWFKNKHMAYWVNPYVMLHGLVNTIYIEESEDDMRGVLVERLSTALQSRGDISTDPPDIGCVFGAQNVFQRLCLSEKGIWQRGVVQQIQKM</sequence>
<keyword evidence="8" id="KW-0261">Viral envelope protein</keyword>
<evidence type="ECO:0000256" key="8">
    <source>
        <dbReference type="ARBA" id="ARBA00022879"/>
    </source>
</evidence>
<dbReference type="EMBL" id="AF275348">
    <property type="protein sequence ID" value="AAG27236.1"/>
    <property type="molecule type" value="Genomic_DNA"/>
</dbReference>
<evidence type="ECO:0000256" key="6">
    <source>
        <dbReference type="ARBA" id="ARBA00022844"/>
    </source>
</evidence>
<keyword evidence="12" id="KW-1160">Virus entry into host cell</keyword>
<keyword evidence="3" id="KW-1169">Fusion of virus membrane with host cell membrane</keyword>